<organism evidence="2 3">
    <name type="scientific">Pseudovibrio japonicus</name>
    <dbReference type="NCBI Taxonomy" id="366534"/>
    <lineage>
        <taxon>Bacteria</taxon>
        <taxon>Pseudomonadati</taxon>
        <taxon>Pseudomonadota</taxon>
        <taxon>Alphaproteobacteria</taxon>
        <taxon>Hyphomicrobiales</taxon>
        <taxon>Stappiaceae</taxon>
        <taxon>Pseudovibrio</taxon>
    </lineage>
</organism>
<keyword evidence="3" id="KW-1185">Reference proteome</keyword>
<evidence type="ECO:0000313" key="2">
    <source>
        <dbReference type="EMBL" id="GHB30820.1"/>
    </source>
</evidence>
<dbReference type="Proteomes" id="UP000637980">
    <property type="component" value="Unassembled WGS sequence"/>
</dbReference>
<feature type="signal peptide" evidence="1">
    <location>
        <begin position="1"/>
        <end position="21"/>
    </location>
</feature>
<feature type="chain" id="PRO_5045830453" description="DUF992 domain-containing protein" evidence="1">
    <location>
        <begin position="22"/>
        <end position="170"/>
    </location>
</feature>
<dbReference type="Pfam" id="PF06186">
    <property type="entry name" value="DUF992"/>
    <property type="match status" value="1"/>
</dbReference>
<protein>
    <recommendedName>
        <fullName evidence="4">DUF992 domain-containing protein</fullName>
    </recommendedName>
</protein>
<name>A0ABQ3E9X8_9HYPH</name>
<evidence type="ECO:0000256" key="1">
    <source>
        <dbReference type="SAM" id="SignalP"/>
    </source>
</evidence>
<dbReference type="RefSeq" id="WP_189436551.1">
    <property type="nucleotide sequence ID" value="NZ_BMXE01000003.1"/>
</dbReference>
<dbReference type="InterPro" id="IPR009333">
    <property type="entry name" value="DUF992"/>
</dbReference>
<gene>
    <name evidence="2" type="ORF">GCM10007094_19070</name>
</gene>
<keyword evidence="1" id="KW-0732">Signal</keyword>
<sequence>MKKSLAIAAVASVAFSAPAFSADFVQPEPEPYYPFRPGVEIGLLTCDLVDYDYFFVGSRHHLACVFKSPTGQRVEGYTGSINHIGVDLGPVTSGTLIWGVIAPKWSQRPGALEGNYGGLSAGAALGWGGQANVLLGGFERSIALQPISFEGTTGANITAALTGMRLISNQ</sequence>
<evidence type="ECO:0000313" key="3">
    <source>
        <dbReference type="Proteomes" id="UP000637980"/>
    </source>
</evidence>
<dbReference type="EMBL" id="BMXE01000003">
    <property type="protein sequence ID" value="GHB30820.1"/>
    <property type="molecule type" value="Genomic_DNA"/>
</dbReference>
<evidence type="ECO:0008006" key="4">
    <source>
        <dbReference type="Google" id="ProtNLM"/>
    </source>
</evidence>
<accession>A0ABQ3E9X8</accession>
<proteinExistence type="predicted"/>
<reference evidence="3" key="1">
    <citation type="journal article" date="2019" name="Int. J. Syst. Evol. Microbiol.">
        <title>The Global Catalogue of Microorganisms (GCM) 10K type strain sequencing project: providing services to taxonomists for standard genome sequencing and annotation.</title>
        <authorList>
            <consortium name="The Broad Institute Genomics Platform"/>
            <consortium name="The Broad Institute Genome Sequencing Center for Infectious Disease"/>
            <person name="Wu L."/>
            <person name="Ma J."/>
        </authorList>
    </citation>
    <scope>NUCLEOTIDE SEQUENCE [LARGE SCALE GENOMIC DNA]</scope>
    <source>
        <strain evidence="3">KCTC 12861</strain>
    </source>
</reference>
<comment type="caution">
    <text evidence="2">The sequence shown here is derived from an EMBL/GenBank/DDBJ whole genome shotgun (WGS) entry which is preliminary data.</text>
</comment>